<proteinExistence type="predicted"/>
<dbReference type="EMBL" id="JALNTZ010000010">
    <property type="protein sequence ID" value="KAJ3639658.1"/>
    <property type="molecule type" value="Genomic_DNA"/>
</dbReference>
<organism evidence="1 2">
    <name type="scientific">Zophobas morio</name>
    <dbReference type="NCBI Taxonomy" id="2755281"/>
    <lineage>
        <taxon>Eukaryota</taxon>
        <taxon>Metazoa</taxon>
        <taxon>Ecdysozoa</taxon>
        <taxon>Arthropoda</taxon>
        <taxon>Hexapoda</taxon>
        <taxon>Insecta</taxon>
        <taxon>Pterygota</taxon>
        <taxon>Neoptera</taxon>
        <taxon>Endopterygota</taxon>
        <taxon>Coleoptera</taxon>
        <taxon>Polyphaga</taxon>
        <taxon>Cucujiformia</taxon>
        <taxon>Tenebrionidae</taxon>
        <taxon>Zophobas</taxon>
    </lineage>
</organism>
<dbReference type="Proteomes" id="UP001168821">
    <property type="component" value="Unassembled WGS sequence"/>
</dbReference>
<keyword evidence="2" id="KW-1185">Reference proteome</keyword>
<accession>A0AA38HM32</accession>
<protein>
    <submittedName>
        <fullName evidence="1">Uncharacterized protein</fullName>
    </submittedName>
</protein>
<sequence length="94" mass="10868">MLTNTYHSVLQNVAPGQVLDRWKSLNTGENNAENKKDKAHTTVHRLRDIKKKYHWYHGTTFNNVLQQVSAVLPDFDLSKSPTFSQKVAKSRQLF</sequence>
<name>A0AA38HM32_9CUCU</name>
<evidence type="ECO:0000313" key="2">
    <source>
        <dbReference type="Proteomes" id="UP001168821"/>
    </source>
</evidence>
<reference evidence="1" key="1">
    <citation type="journal article" date="2023" name="G3 (Bethesda)">
        <title>Whole genome assemblies of Zophobas morio and Tenebrio molitor.</title>
        <authorList>
            <person name="Kaur S."/>
            <person name="Stinson S.A."/>
            <person name="diCenzo G.C."/>
        </authorList>
    </citation>
    <scope>NUCLEOTIDE SEQUENCE</scope>
    <source>
        <strain evidence="1">QUZm001</strain>
    </source>
</reference>
<dbReference type="AlphaFoldDB" id="A0AA38HM32"/>
<comment type="caution">
    <text evidence="1">The sequence shown here is derived from an EMBL/GenBank/DDBJ whole genome shotgun (WGS) entry which is preliminary data.</text>
</comment>
<gene>
    <name evidence="1" type="ORF">Zmor_003002</name>
</gene>
<evidence type="ECO:0000313" key="1">
    <source>
        <dbReference type="EMBL" id="KAJ3639658.1"/>
    </source>
</evidence>